<dbReference type="Pfam" id="PF13499">
    <property type="entry name" value="EF-hand_7"/>
    <property type="match status" value="1"/>
</dbReference>
<evidence type="ECO:0000256" key="2">
    <source>
        <dbReference type="ARBA" id="ARBA00009549"/>
    </source>
</evidence>
<evidence type="ECO:0000313" key="16">
    <source>
        <dbReference type="EMBL" id="PJF16715.1"/>
    </source>
</evidence>
<dbReference type="CDD" id="cd00051">
    <property type="entry name" value="EFh"/>
    <property type="match status" value="1"/>
</dbReference>
<comment type="similarity">
    <text evidence="2">Belongs to the CLASP family.</text>
</comment>
<dbReference type="SUPFAM" id="SSF47473">
    <property type="entry name" value="EF-hand"/>
    <property type="match status" value="1"/>
</dbReference>
<dbReference type="SMART" id="SM00054">
    <property type="entry name" value="EFh"/>
    <property type="match status" value="4"/>
</dbReference>
<evidence type="ECO:0000256" key="14">
    <source>
        <dbReference type="SAM" id="MobiDB-lite"/>
    </source>
</evidence>
<dbReference type="InterPro" id="IPR024395">
    <property type="entry name" value="CLASP_N_dom"/>
</dbReference>
<dbReference type="Gene3D" id="1.25.10.10">
    <property type="entry name" value="Leucine-rich Repeat Variant"/>
    <property type="match status" value="1"/>
</dbReference>
<evidence type="ECO:0000256" key="7">
    <source>
        <dbReference type="ARBA" id="ARBA00022776"/>
    </source>
</evidence>
<evidence type="ECO:0000256" key="1">
    <source>
        <dbReference type="ARBA" id="ARBA00004186"/>
    </source>
</evidence>
<feature type="region of interest" description="Disordered" evidence="14">
    <location>
        <begin position="275"/>
        <end position="297"/>
    </location>
</feature>
<dbReference type="OrthoDB" id="191686at2759"/>
<protein>
    <recommendedName>
        <fullName evidence="11">Calcineurin subunit B</fullName>
    </recommendedName>
    <alternativeName>
        <fullName evidence="12">Calcineurin regulatory subunit</fullName>
    </alternativeName>
    <alternativeName>
        <fullName evidence="13">Protein phosphatase 2B regulatory subunit</fullName>
    </alternativeName>
</protein>
<keyword evidence="7" id="KW-0498">Mitosis</keyword>
<evidence type="ECO:0000256" key="8">
    <source>
        <dbReference type="ARBA" id="ARBA00022837"/>
    </source>
</evidence>
<keyword evidence="8" id="KW-0106">Calcium</keyword>
<dbReference type="InterPro" id="IPR018247">
    <property type="entry name" value="EF_Hand_1_Ca_BS"/>
</dbReference>
<evidence type="ECO:0000256" key="9">
    <source>
        <dbReference type="ARBA" id="ARBA00023774"/>
    </source>
</evidence>
<comment type="subcellular location">
    <subcellularLocation>
        <location evidence="1">Cytoplasm</location>
        <location evidence="1">Cytoskeleton</location>
        <location evidence="1">Spindle</location>
    </subcellularLocation>
</comment>
<evidence type="ECO:0000256" key="13">
    <source>
        <dbReference type="ARBA" id="ARBA00032848"/>
    </source>
</evidence>
<evidence type="ECO:0000256" key="5">
    <source>
        <dbReference type="ARBA" id="ARBA00022723"/>
    </source>
</evidence>
<dbReference type="SUPFAM" id="SSF48371">
    <property type="entry name" value="ARM repeat"/>
    <property type="match status" value="1"/>
</dbReference>
<proteinExistence type="inferred from homology"/>
<sequence length="738" mass="82774">MSFPNWEVFQGKESENNWQKRDEQLQHLVRIIEQREEASIMTGLRAYYHDILAVLHTPRTQLALSACRLIKTMAASLEMEEFDSFSEAAINNLIRVCASTKKLIASSGEATLQLVFVKVTPNRTLNAIHYGMQEKNAALRQRVLEAWLMTVRQSPDRWFPRYWSDVESMLAKTVGDASPSVRTGTIEILNIAEKYCSAEIARMISNLDHSTGKQLRQLMSKRHPSKIENTARPCDKENVFDNTVRSYHKESTFESASEDTVQPYDRVVQPCHKESVSENTAQPYGDASGPENAARPSDESIVENCVSLASPSDSLVVENPFIAGEPEEMTLLSSQNLQSEDDTDDEIIIPMQGISMSDSGATACSRIPVRTPENRKLALFTPFRRFVQRNLIRNLVMMQASDSPASVAIWKKLCIMAESNHPHLTSAKADGIGTVGCLVKQLLKGSKVFFALPTEILCTVLFLDYHFPEMILLWHTSPWTWINPTKEVVEFVVNFAAESLVAKDDEATSRYASTALDCLQRTFSTESGDTDTLVSCLPMLNKVPIAHTVEVKLAALQITQAEEDMATSRLERRPSLCKHNLCVNTIVSTDDVDKLYHHFLRIDEDGNGVIDRDELLRIPSVAGNPLASRLLELFDTDDSGDINFSEFVTGLSIFSAKSIAFDLYDLDKDGYISNGELFIVLRMMTGDHLKPVQLQQIVDKTIRDADTDGDGRLSFEEFRKVVENHNGDFVNKWAVADL</sequence>
<comment type="similarity">
    <text evidence="9">Belongs to the calcineurin regulatory subunit family.</text>
</comment>
<evidence type="ECO:0000313" key="17">
    <source>
        <dbReference type="Proteomes" id="UP000240830"/>
    </source>
</evidence>
<keyword evidence="17" id="KW-1185">Reference proteome</keyword>
<dbReference type="GO" id="GO:0005509">
    <property type="term" value="F:calcium ion binding"/>
    <property type="evidence" value="ECO:0007669"/>
    <property type="project" value="InterPro"/>
</dbReference>
<dbReference type="InterPro" id="IPR002048">
    <property type="entry name" value="EF_hand_dom"/>
</dbReference>
<accession>A0A2H9TG60</accession>
<dbReference type="Pfam" id="PF13202">
    <property type="entry name" value="EF-hand_5"/>
    <property type="match status" value="1"/>
</dbReference>
<dbReference type="GO" id="GO:0005874">
    <property type="term" value="C:microtubule"/>
    <property type="evidence" value="ECO:0007669"/>
    <property type="project" value="UniProtKB-KW"/>
</dbReference>
<dbReference type="PROSITE" id="PS00018">
    <property type="entry name" value="EF_HAND_1"/>
    <property type="match status" value="4"/>
</dbReference>
<evidence type="ECO:0000256" key="6">
    <source>
        <dbReference type="ARBA" id="ARBA00022737"/>
    </source>
</evidence>
<feature type="domain" description="EF-hand" evidence="15">
    <location>
        <begin position="590"/>
        <end position="625"/>
    </location>
</feature>
<dbReference type="InterPro" id="IPR016024">
    <property type="entry name" value="ARM-type_fold"/>
</dbReference>
<dbReference type="Gene3D" id="1.10.238.10">
    <property type="entry name" value="EF-hand"/>
    <property type="match status" value="1"/>
</dbReference>
<dbReference type="Pfam" id="PF12348">
    <property type="entry name" value="CLASP_N"/>
    <property type="match status" value="1"/>
</dbReference>
<dbReference type="EMBL" id="MTSL01000208">
    <property type="protein sequence ID" value="PJF16715.1"/>
    <property type="molecule type" value="Genomic_DNA"/>
</dbReference>
<evidence type="ECO:0000256" key="3">
    <source>
        <dbReference type="ARBA" id="ARBA00022618"/>
    </source>
</evidence>
<keyword evidence="3" id="KW-0132">Cell division</keyword>
<dbReference type="Proteomes" id="UP000240830">
    <property type="component" value="Unassembled WGS sequence"/>
</dbReference>
<feature type="domain" description="EF-hand" evidence="15">
    <location>
        <begin position="660"/>
        <end position="687"/>
    </location>
</feature>
<evidence type="ECO:0000256" key="4">
    <source>
        <dbReference type="ARBA" id="ARBA00022701"/>
    </source>
</evidence>
<dbReference type="STRING" id="1246581.A0A2H9TG60"/>
<feature type="domain" description="EF-hand" evidence="15">
    <location>
        <begin position="629"/>
        <end position="657"/>
    </location>
</feature>
<dbReference type="InterPro" id="IPR034085">
    <property type="entry name" value="TOG"/>
</dbReference>
<evidence type="ECO:0000259" key="15">
    <source>
        <dbReference type="PROSITE" id="PS50222"/>
    </source>
</evidence>
<dbReference type="PROSITE" id="PS50222">
    <property type="entry name" value="EF_HAND_2"/>
    <property type="match status" value="4"/>
</dbReference>
<dbReference type="InterPro" id="IPR011989">
    <property type="entry name" value="ARM-like"/>
</dbReference>
<reference evidence="16 17" key="1">
    <citation type="submission" date="2016-10" db="EMBL/GenBank/DDBJ databases">
        <title>The genome of Paramicrosporidium saccamoebae is the missing link in understanding Cryptomycota and Microsporidia evolution.</title>
        <authorList>
            <person name="Quandt C.A."/>
            <person name="Beaudet D."/>
            <person name="Corsaro D."/>
            <person name="Michel R."/>
            <person name="Corradi N."/>
            <person name="James T."/>
        </authorList>
    </citation>
    <scope>NUCLEOTIDE SEQUENCE [LARGE SCALE GENOMIC DNA]</scope>
    <source>
        <strain evidence="16 17">KSL3</strain>
    </source>
</reference>
<evidence type="ECO:0000256" key="12">
    <source>
        <dbReference type="ARBA" id="ARBA00031295"/>
    </source>
</evidence>
<name>A0A2H9TG60_9FUNG</name>
<dbReference type="SMART" id="SM01349">
    <property type="entry name" value="TOG"/>
    <property type="match status" value="1"/>
</dbReference>
<dbReference type="GO" id="GO:0051301">
    <property type="term" value="P:cell division"/>
    <property type="evidence" value="ECO:0007669"/>
    <property type="project" value="UniProtKB-KW"/>
</dbReference>
<comment type="caution">
    <text evidence="16">The sequence shown here is derived from an EMBL/GenBank/DDBJ whole genome shotgun (WGS) entry which is preliminary data.</text>
</comment>
<dbReference type="InterPro" id="IPR011992">
    <property type="entry name" value="EF-hand-dom_pair"/>
</dbReference>
<keyword evidence="4" id="KW-0493">Microtubule</keyword>
<feature type="domain" description="EF-hand" evidence="15">
    <location>
        <begin position="693"/>
        <end position="728"/>
    </location>
</feature>
<organism evidence="16 17">
    <name type="scientific">Paramicrosporidium saccamoebae</name>
    <dbReference type="NCBI Taxonomy" id="1246581"/>
    <lineage>
        <taxon>Eukaryota</taxon>
        <taxon>Fungi</taxon>
        <taxon>Fungi incertae sedis</taxon>
        <taxon>Cryptomycota</taxon>
        <taxon>Cryptomycota incertae sedis</taxon>
        <taxon>Paramicrosporidium</taxon>
    </lineage>
</organism>
<evidence type="ECO:0000256" key="10">
    <source>
        <dbReference type="ARBA" id="ARBA00023792"/>
    </source>
</evidence>
<dbReference type="GO" id="GO:0005819">
    <property type="term" value="C:spindle"/>
    <property type="evidence" value="ECO:0007669"/>
    <property type="project" value="UniProtKB-SubCell"/>
</dbReference>
<evidence type="ECO:0000256" key="11">
    <source>
        <dbReference type="ARBA" id="ARBA00023832"/>
    </source>
</evidence>
<dbReference type="PANTHER" id="PTHR45942">
    <property type="entry name" value="PROTEIN PHOSPATASE 3 REGULATORY SUBUNIT B ALPHA ISOFORM TYPE 1"/>
    <property type="match status" value="1"/>
</dbReference>
<gene>
    <name evidence="16" type="ORF">PSACC_03466</name>
</gene>
<keyword evidence="5" id="KW-0479">Metal-binding</keyword>
<keyword evidence="6" id="KW-0677">Repeat</keyword>
<dbReference type="AlphaFoldDB" id="A0A2H9TG60"/>
<keyword evidence="7" id="KW-0131">Cell cycle</keyword>
<comment type="subunit">
    <text evidence="10">Composed of a catalytic subunit (A) and a regulatory subunit (B).</text>
</comment>